<feature type="domain" description="UDP-N-acetylglucosamine 2-epimerase" evidence="2">
    <location>
        <begin position="36"/>
        <end position="363"/>
    </location>
</feature>
<dbReference type="AlphaFoldDB" id="A0A0S6W3D9"/>
<name>A0A0S6W3D9_9BACT</name>
<dbReference type="EMBL" id="DF820459">
    <property type="protein sequence ID" value="GAK52809.1"/>
    <property type="molecule type" value="Genomic_DNA"/>
</dbReference>
<keyword evidence="1" id="KW-0413">Isomerase</keyword>
<dbReference type="SUPFAM" id="SSF53756">
    <property type="entry name" value="UDP-Glycosyltransferase/glycogen phosphorylase"/>
    <property type="match status" value="1"/>
</dbReference>
<accession>A0A0S6W3D9</accession>
<proteinExistence type="inferred from homology"/>
<dbReference type="PANTHER" id="PTHR43174:SF1">
    <property type="entry name" value="UDP-N-ACETYLGLUCOSAMINE 2-EPIMERASE"/>
    <property type="match status" value="1"/>
</dbReference>
<evidence type="ECO:0000256" key="1">
    <source>
        <dbReference type="RuleBase" id="RU003513"/>
    </source>
</evidence>
<evidence type="ECO:0000259" key="2">
    <source>
        <dbReference type="Pfam" id="PF02350"/>
    </source>
</evidence>
<dbReference type="GO" id="GO:0016853">
    <property type="term" value="F:isomerase activity"/>
    <property type="evidence" value="ECO:0007669"/>
    <property type="project" value="UniProtKB-KW"/>
</dbReference>
<comment type="similarity">
    <text evidence="1">Belongs to the UDP-N-acetylglucosamine 2-epimerase family.</text>
</comment>
<protein>
    <submittedName>
        <fullName evidence="3">UDP-N-acetylglucosamine 2-epimerase</fullName>
    </submittedName>
</protein>
<dbReference type="InterPro" id="IPR003331">
    <property type="entry name" value="UDP_GlcNAc_Epimerase_2_dom"/>
</dbReference>
<keyword evidence="4" id="KW-1185">Reference proteome</keyword>
<evidence type="ECO:0000313" key="4">
    <source>
        <dbReference type="Proteomes" id="UP000030700"/>
    </source>
</evidence>
<dbReference type="Proteomes" id="UP000030700">
    <property type="component" value="Unassembled WGS sequence"/>
</dbReference>
<dbReference type="CDD" id="cd03786">
    <property type="entry name" value="GTB_UDP-GlcNAc_2-Epimerase"/>
    <property type="match status" value="1"/>
</dbReference>
<organism evidence="3">
    <name type="scientific">Candidatus Moduliflexus flocculans</name>
    <dbReference type="NCBI Taxonomy" id="1499966"/>
    <lineage>
        <taxon>Bacteria</taxon>
        <taxon>Candidatus Moduliflexota</taxon>
        <taxon>Candidatus Moduliflexia</taxon>
        <taxon>Candidatus Moduliflexales</taxon>
        <taxon>Candidatus Moduliflexaceae</taxon>
    </lineage>
</organism>
<reference evidence="3" key="1">
    <citation type="journal article" date="2015" name="PeerJ">
        <title>First genomic representation of candidate bacterial phylum KSB3 points to enhanced environmental sensing as a trigger of wastewater bulking.</title>
        <authorList>
            <person name="Sekiguchi Y."/>
            <person name="Ohashi A."/>
            <person name="Parks D.H."/>
            <person name="Yamauchi T."/>
            <person name="Tyson G.W."/>
            <person name="Hugenholtz P."/>
        </authorList>
    </citation>
    <scope>NUCLEOTIDE SEQUENCE [LARGE SCALE GENOMIC DNA]</scope>
</reference>
<gene>
    <name evidence="3" type="ORF">U14_04066</name>
</gene>
<dbReference type="Pfam" id="PF02350">
    <property type="entry name" value="Epimerase_2"/>
    <property type="match status" value="1"/>
</dbReference>
<sequence>MRAMKIVTVVGARPQFVKAAVVSRAIQAHNAHCEISRLTEVIVHTGQHYDETMSQIFFEEMEIPTPAYNLGVGSGSHAAQTGEILMKLEPVLLAEQPDVVLVYGDTNSTLAAALAAAKLNMPIGHVEAGLRSYNRAMPEEINRILTDHISTFLFCPTPTSVSILRQEGITQGVHLTGDVMFDASLHYAAIAETRSNALAQHRLLPQHYYLATVHRPVNADVMEQMQHILRAFCQFEFPVVFPVHPRTQKIVEAILAHDGDFGHVSQLRLIEPVGYFDMLTLEKHARAIITDSGGVQKEAYFFRVPCVTLRQETEWVETVETGWNRLCAIDEEEIVARVRSAQGGEWIPVFGDGAASAQIVNILLRDVLSQ</sequence>
<dbReference type="PANTHER" id="PTHR43174">
    <property type="entry name" value="UDP-N-ACETYLGLUCOSAMINE 2-EPIMERASE"/>
    <property type="match status" value="1"/>
</dbReference>
<dbReference type="HOGENOM" id="CLU_041674_0_1_0"/>
<dbReference type="Gene3D" id="3.40.50.2000">
    <property type="entry name" value="Glycogen Phosphorylase B"/>
    <property type="match status" value="2"/>
</dbReference>
<dbReference type="InterPro" id="IPR029767">
    <property type="entry name" value="WecB-like"/>
</dbReference>
<dbReference type="STRING" id="1499966.U14_04066"/>
<dbReference type="NCBIfam" id="TIGR00236">
    <property type="entry name" value="wecB"/>
    <property type="match status" value="1"/>
</dbReference>
<evidence type="ECO:0000313" key="3">
    <source>
        <dbReference type="EMBL" id="GAK52809.1"/>
    </source>
</evidence>